<dbReference type="AlphaFoldDB" id="A0A9Q1Q990"/>
<evidence type="ECO:0000313" key="10">
    <source>
        <dbReference type="EMBL" id="KAJ8433662.1"/>
    </source>
</evidence>
<evidence type="ECO:0000256" key="4">
    <source>
        <dbReference type="ARBA" id="ARBA00023163"/>
    </source>
</evidence>
<dbReference type="GO" id="GO:0005634">
    <property type="term" value="C:nucleus"/>
    <property type="evidence" value="ECO:0007669"/>
    <property type="project" value="UniProtKB-SubCell"/>
</dbReference>
<dbReference type="PROSITE" id="PS51294">
    <property type="entry name" value="HTH_MYB"/>
    <property type="match status" value="1"/>
</dbReference>
<feature type="domain" description="HTH myb-type" evidence="9">
    <location>
        <begin position="48"/>
        <end position="102"/>
    </location>
</feature>
<evidence type="ECO:0000313" key="11">
    <source>
        <dbReference type="Proteomes" id="UP001153076"/>
    </source>
</evidence>
<protein>
    <submittedName>
        <fullName evidence="10">Uncharacterized protein</fullName>
    </submittedName>
</protein>
<evidence type="ECO:0000259" key="8">
    <source>
        <dbReference type="PROSITE" id="PS51293"/>
    </source>
</evidence>
<dbReference type="PANTHER" id="PTHR12802">
    <property type="entry name" value="SWI/SNF COMPLEX-RELATED"/>
    <property type="match status" value="1"/>
</dbReference>
<dbReference type="InterPro" id="IPR006447">
    <property type="entry name" value="Myb_dom_plants"/>
</dbReference>
<keyword evidence="11" id="KW-1185">Reference proteome</keyword>
<evidence type="ECO:0000259" key="9">
    <source>
        <dbReference type="PROSITE" id="PS51294"/>
    </source>
</evidence>
<sequence>MVSAGQNPGQGFYFDPSSSGMGSLPPPPVSGDSAPAEEQSKKVRKLYTITKSRESWTDEEHDKFLEALQLFDRDWKKIEAFVGSKTVIQIRSHAQKYFLKVQKSGSNERVPPPRPKRKAAHPYPQKASKIAAATSQYTGQSLPGAVFEPWTVYHPHQSSILINQSGTKSTSSWSYASVAAVNSSNMRIDDAALAIPMMSANCCCSSTTESTNPWPTKGALYQTNQVKHMKVMPDFAQVYSFIGSVFDPSARDRLQRLKRMDPINIESALLLMRNLSTNLVRPEFEEHMKLLSSYDAQSGKGKCSLLTPAPNSKTAIPAV</sequence>
<proteinExistence type="predicted"/>
<feature type="region of interest" description="Disordered" evidence="6">
    <location>
        <begin position="1"/>
        <end position="42"/>
    </location>
</feature>
<dbReference type="Proteomes" id="UP001153076">
    <property type="component" value="Unassembled WGS sequence"/>
</dbReference>
<accession>A0A9Q1Q990</accession>
<evidence type="ECO:0000256" key="1">
    <source>
        <dbReference type="ARBA" id="ARBA00004123"/>
    </source>
</evidence>
<evidence type="ECO:0000256" key="6">
    <source>
        <dbReference type="SAM" id="MobiDB-lite"/>
    </source>
</evidence>
<keyword evidence="3" id="KW-0238">DNA-binding</keyword>
<evidence type="ECO:0000256" key="3">
    <source>
        <dbReference type="ARBA" id="ARBA00023125"/>
    </source>
</evidence>
<keyword evidence="4" id="KW-0804">Transcription</keyword>
<reference evidence="10" key="1">
    <citation type="submission" date="2022-04" db="EMBL/GenBank/DDBJ databases">
        <title>Carnegiea gigantea Genome sequencing and assembly v2.</title>
        <authorList>
            <person name="Copetti D."/>
            <person name="Sanderson M.J."/>
            <person name="Burquez A."/>
            <person name="Wojciechowski M.F."/>
        </authorList>
    </citation>
    <scope>NUCLEOTIDE SEQUENCE</scope>
    <source>
        <strain evidence="10">SGP5-SGP5p</strain>
        <tissue evidence="10">Aerial part</tissue>
    </source>
</reference>
<dbReference type="InterPro" id="IPR017930">
    <property type="entry name" value="Myb_dom"/>
</dbReference>
<dbReference type="InterPro" id="IPR001005">
    <property type="entry name" value="SANT/Myb"/>
</dbReference>
<dbReference type="SUPFAM" id="SSF46689">
    <property type="entry name" value="Homeodomain-like"/>
    <property type="match status" value="1"/>
</dbReference>
<dbReference type="PROSITE" id="PS51293">
    <property type="entry name" value="SANT"/>
    <property type="match status" value="1"/>
</dbReference>
<comment type="caution">
    <text evidence="10">The sequence shown here is derived from an EMBL/GenBank/DDBJ whole genome shotgun (WGS) entry which is preliminary data.</text>
</comment>
<organism evidence="10 11">
    <name type="scientific">Carnegiea gigantea</name>
    <dbReference type="NCBI Taxonomy" id="171969"/>
    <lineage>
        <taxon>Eukaryota</taxon>
        <taxon>Viridiplantae</taxon>
        <taxon>Streptophyta</taxon>
        <taxon>Embryophyta</taxon>
        <taxon>Tracheophyta</taxon>
        <taxon>Spermatophyta</taxon>
        <taxon>Magnoliopsida</taxon>
        <taxon>eudicotyledons</taxon>
        <taxon>Gunneridae</taxon>
        <taxon>Pentapetalae</taxon>
        <taxon>Caryophyllales</taxon>
        <taxon>Cactineae</taxon>
        <taxon>Cactaceae</taxon>
        <taxon>Cactoideae</taxon>
        <taxon>Echinocereeae</taxon>
        <taxon>Carnegiea</taxon>
    </lineage>
</organism>
<dbReference type="SMART" id="SM00717">
    <property type="entry name" value="SANT"/>
    <property type="match status" value="1"/>
</dbReference>
<keyword evidence="2" id="KW-0805">Transcription regulation</keyword>
<dbReference type="InterPro" id="IPR009057">
    <property type="entry name" value="Homeodomain-like_sf"/>
</dbReference>
<dbReference type="FunFam" id="1.10.10.60:FF:000023">
    <property type="entry name" value="protein REVEILLE 6 isoform X1"/>
    <property type="match status" value="1"/>
</dbReference>
<dbReference type="GO" id="GO:0010468">
    <property type="term" value="P:regulation of gene expression"/>
    <property type="evidence" value="ECO:0007669"/>
    <property type="project" value="UniProtKB-ARBA"/>
</dbReference>
<feature type="region of interest" description="Disordered" evidence="6">
    <location>
        <begin position="102"/>
        <end position="124"/>
    </location>
</feature>
<dbReference type="CDD" id="cd00167">
    <property type="entry name" value="SANT"/>
    <property type="match status" value="1"/>
</dbReference>
<dbReference type="PROSITE" id="PS50090">
    <property type="entry name" value="MYB_LIKE"/>
    <property type="match status" value="1"/>
</dbReference>
<feature type="domain" description="SANT" evidence="8">
    <location>
        <begin position="51"/>
        <end position="102"/>
    </location>
</feature>
<gene>
    <name evidence="10" type="ORF">Cgig2_002333</name>
</gene>
<dbReference type="GO" id="GO:0003677">
    <property type="term" value="F:DNA binding"/>
    <property type="evidence" value="ECO:0007669"/>
    <property type="project" value="UniProtKB-KW"/>
</dbReference>
<dbReference type="OrthoDB" id="118550at2759"/>
<dbReference type="NCBIfam" id="TIGR01557">
    <property type="entry name" value="myb_SHAQKYF"/>
    <property type="match status" value="1"/>
</dbReference>
<dbReference type="Gene3D" id="1.10.10.60">
    <property type="entry name" value="Homeodomain-like"/>
    <property type="match status" value="1"/>
</dbReference>
<comment type="subcellular location">
    <subcellularLocation>
        <location evidence="1">Nucleus</location>
    </subcellularLocation>
</comment>
<feature type="domain" description="Myb-like" evidence="7">
    <location>
        <begin position="48"/>
        <end position="98"/>
    </location>
</feature>
<keyword evidence="5" id="KW-0539">Nucleus</keyword>
<evidence type="ECO:0000259" key="7">
    <source>
        <dbReference type="PROSITE" id="PS50090"/>
    </source>
</evidence>
<evidence type="ECO:0000256" key="2">
    <source>
        <dbReference type="ARBA" id="ARBA00023015"/>
    </source>
</evidence>
<evidence type="ECO:0000256" key="5">
    <source>
        <dbReference type="ARBA" id="ARBA00023242"/>
    </source>
</evidence>
<dbReference type="EMBL" id="JAKOGI010000524">
    <property type="protein sequence ID" value="KAJ8433662.1"/>
    <property type="molecule type" value="Genomic_DNA"/>
</dbReference>
<dbReference type="Pfam" id="PF24904">
    <property type="entry name" value="RVE6"/>
    <property type="match status" value="1"/>
</dbReference>
<dbReference type="InterPro" id="IPR017884">
    <property type="entry name" value="SANT_dom"/>
</dbReference>
<dbReference type="Pfam" id="PF00249">
    <property type="entry name" value="Myb_DNA-binding"/>
    <property type="match status" value="1"/>
</dbReference>
<name>A0A9Q1Q990_9CARY</name>
<dbReference type="PANTHER" id="PTHR12802:SF103">
    <property type="entry name" value="PROTEIN REVEILLE 6"/>
    <property type="match status" value="1"/>
</dbReference>